<comment type="similarity">
    <text evidence="1">Belongs to the 'phage' integrase family.</text>
</comment>
<keyword evidence="3" id="KW-0233">DNA recombination</keyword>
<accession>A0ABW1IIW8</accession>
<evidence type="ECO:0000256" key="2">
    <source>
        <dbReference type="ARBA" id="ARBA00023125"/>
    </source>
</evidence>
<dbReference type="EMBL" id="JBHSQV010000003">
    <property type="protein sequence ID" value="MFC5985047.1"/>
    <property type="molecule type" value="Genomic_DNA"/>
</dbReference>
<keyword evidence="2 4" id="KW-0238">DNA-binding</keyword>
<dbReference type="Gene3D" id="1.10.443.10">
    <property type="entry name" value="Intergrase catalytic core"/>
    <property type="match status" value="1"/>
</dbReference>
<protein>
    <submittedName>
        <fullName evidence="7">Tyrosine-type recombinase/integrase</fullName>
    </submittedName>
</protein>
<dbReference type="Gene3D" id="1.10.150.130">
    <property type="match status" value="1"/>
</dbReference>
<sequence length="152" mass="16801">MFEFLASEKQIYPEKVDFKNLEGTITGEFLAWLEEKRGCSISSRNQRLSALSSFATYAINKCPSSALGFYTDVSAIPQKKKPKRTPVYLTRKEVSVLLKLPDGSTKASARDRVLLSVLYASGARAQELCDITVGDIRFDGKTSIKLVGKGNK</sequence>
<organism evidence="7 8">
    <name type="scientific">Marinicrinis lubricantis</name>
    <dbReference type="NCBI Taxonomy" id="2086470"/>
    <lineage>
        <taxon>Bacteria</taxon>
        <taxon>Bacillati</taxon>
        <taxon>Bacillota</taxon>
        <taxon>Bacilli</taxon>
        <taxon>Bacillales</taxon>
        <taxon>Paenibacillaceae</taxon>
    </lineage>
</organism>
<keyword evidence="8" id="KW-1185">Reference proteome</keyword>
<evidence type="ECO:0000313" key="7">
    <source>
        <dbReference type="EMBL" id="MFC5985047.1"/>
    </source>
</evidence>
<feature type="domain" description="Core-binding (CB)" evidence="6">
    <location>
        <begin position="1"/>
        <end position="59"/>
    </location>
</feature>
<dbReference type="InterPro" id="IPR044068">
    <property type="entry name" value="CB"/>
</dbReference>
<comment type="caution">
    <text evidence="7">The sequence shown here is derived from an EMBL/GenBank/DDBJ whole genome shotgun (WGS) entry which is preliminary data.</text>
</comment>
<dbReference type="InterPro" id="IPR011010">
    <property type="entry name" value="DNA_brk_join_enz"/>
</dbReference>
<dbReference type="InterPro" id="IPR010998">
    <property type="entry name" value="Integrase_recombinase_N"/>
</dbReference>
<dbReference type="PROSITE" id="PS51898">
    <property type="entry name" value="TYR_RECOMBINASE"/>
    <property type="match status" value="1"/>
</dbReference>
<dbReference type="RefSeq" id="WP_379891517.1">
    <property type="nucleotide sequence ID" value="NZ_CBCSCT010000091.1"/>
</dbReference>
<dbReference type="Proteomes" id="UP001596250">
    <property type="component" value="Unassembled WGS sequence"/>
</dbReference>
<dbReference type="InterPro" id="IPR050090">
    <property type="entry name" value="Tyrosine_recombinase_XerCD"/>
</dbReference>
<dbReference type="SUPFAM" id="SSF56349">
    <property type="entry name" value="DNA breaking-rejoining enzymes"/>
    <property type="match status" value="1"/>
</dbReference>
<evidence type="ECO:0000259" key="6">
    <source>
        <dbReference type="PROSITE" id="PS51900"/>
    </source>
</evidence>
<evidence type="ECO:0000313" key="8">
    <source>
        <dbReference type="Proteomes" id="UP001596250"/>
    </source>
</evidence>
<dbReference type="PANTHER" id="PTHR30349">
    <property type="entry name" value="PHAGE INTEGRASE-RELATED"/>
    <property type="match status" value="1"/>
</dbReference>
<evidence type="ECO:0000256" key="4">
    <source>
        <dbReference type="PROSITE-ProRule" id="PRU01248"/>
    </source>
</evidence>
<gene>
    <name evidence="7" type="ORF">ACFPXP_00810</name>
</gene>
<name>A0ABW1IIW8_9BACL</name>
<evidence type="ECO:0000259" key="5">
    <source>
        <dbReference type="PROSITE" id="PS51898"/>
    </source>
</evidence>
<evidence type="ECO:0000256" key="3">
    <source>
        <dbReference type="ARBA" id="ARBA00023172"/>
    </source>
</evidence>
<dbReference type="Pfam" id="PF00589">
    <property type="entry name" value="Phage_integrase"/>
    <property type="match status" value="1"/>
</dbReference>
<feature type="domain" description="Tyr recombinase" evidence="5">
    <location>
        <begin position="84"/>
        <end position="152"/>
    </location>
</feature>
<dbReference type="InterPro" id="IPR013762">
    <property type="entry name" value="Integrase-like_cat_sf"/>
</dbReference>
<dbReference type="PANTHER" id="PTHR30349:SF41">
    <property type="entry name" value="INTEGRASE_RECOMBINASE PROTEIN MJ0367-RELATED"/>
    <property type="match status" value="1"/>
</dbReference>
<proteinExistence type="inferred from homology"/>
<dbReference type="PROSITE" id="PS51900">
    <property type="entry name" value="CB"/>
    <property type="match status" value="1"/>
</dbReference>
<reference evidence="8" key="1">
    <citation type="journal article" date="2019" name="Int. J. Syst. Evol. Microbiol.">
        <title>The Global Catalogue of Microorganisms (GCM) 10K type strain sequencing project: providing services to taxonomists for standard genome sequencing and annotation.</title>
        <authorList>
            <consortium name="The Broad Institute Genomics Platform"/>
            <consortium name="The Broad Institute Genome Sequencing Center for Infectious Disease"/>
            <person name="Wu L."/>
            <person name="Ma J."/>
        </authorList>
    </citation>
    <scope>NUCLEOTIDE SEQUENCE [LARGE SCALE GENOMIC DNA]</scope>
    <source>
        <strain evidence="8">CCM 8749</strain>
    </source>
</reference>
<evidence type="ECO:0000256" key="1">
    <source>
        <dbReference type="ARBA" id="ARBA00008857"/>
    </source>
</evidence>
<dbReference type="InterPro" id="IPR002104">
    <property type="entry name" value="Integrase_catalytic"/>
</dbReference>